<gene>
    <name evidence="1" type="ORF">F8M41_005507</name>
</gene>
<dbReference type="OrthoDB" id="10552248at2759"/>
<name>A0A8H4ERU2_GIGMA</name>
<organism evidence="1 2">
    <name type="scientific">Gigaspora margarita</name>
    <dbReference type="NCBI Taxonomy" id="4874"/>
    <lineage>
        <taxon>Eukaryota</taxon>
        <taxon>Fungi</taxon>
        <taxon>Fungi incertae sedis</taxon>
        <taxon>Mucoromycota</taxon>
        <taxon>Glomeromycotina</taxon>
        <taxon>Glomeromycetes</taxon>
        <taxon>Diversisporales</taxon>
        <taxon>Gigasporaceae</taxon>
        <taxon>Gigaspora</taxon>
    </lineage>
</organism>
<reference evidence="1 2" key="1">
    <citation type="journal article" date="2019" name="Environ. Microbiol.">
        <title>At the nexus of three kingdoms: the genome of the mycorrhizal fungus Gigaspora margarita provides insights into plant, endobacterial and fungal interactions.</title>
        <authorList>
            <person name="Venice F."/>
            <person name="Ghignone S."/>
            <person name="Salvioli di Fossalunga A."/>
            <person name="Amselem J."/>
            <person name="Novero M."/>
            <person name="Xianan X."/>
            <person name="Sedzielewska Toro K."/>
            <person name="Morin E."/>
            <person name="Lipzen A."/>
            <person name="Grigoriev I.V."/>
            <person name="Henrissat B."/>
            <person name="Martin F.M."/>
            <person name="Bonfante P."/>
        </authorList>
    </citation>
    <scope>NUCLEOTIDE SEQUENCE [LARGE SCALE GENOMIC DNA]</scope>
    <source>
        <strain evidence="1 2">BEG34</strain>
    </source>
</reference>
<dbReference type="AlphaFoldDB" id="A0A8H4ERU2"/>
<keyword evidence="2" id="KW-1185">Reference proteome</keyword>
<evidence type="ECO:0000313" key="1">
    <source>
        <dbReference type="EMBL" id="KAF0541343.1"/>
    </source>
</evidence>
<evidence type="ECO:0000313" key="2">
    <source>
        <dbReference type="Proteomes" id="UP000439903"/>
    </source>
</evidence>
<proteinExistence type="predicted"/>
<protein>
    <submittedName>
        <fullName evidence="1">Uncharacterized protein</fullName>
    </submittedName>
</protein>
<dbReference type="EMBL" id="WTPW01000153">
    <property type="protein sequence ID" value="KAF0541343.1"/>
    <property type="molecule type" value="Genomic_DNA"/>
</dbReference>
<sequence>MPDQLCSMKIVTSSGEVCEFSEEISKSEFSAAKLSLGLLDDPNSLDPNRDQICIKNWVRTDEPVSFTQLQLEQSRKSQRQGAIQQYEFRHGLIQNP</sequence>
<accession>A0A8H4ERU2</accession>
<comment type="caution">
    <text evidence="1">The sequence shown here is derived from an EMBL/GenBank/DDBJ whole genome shotgun (WGS) entry which is preliminary data.</text>
</comment>
<dbReference type="Proteomes" id="UP000439903">
    <property type="component" value="Unassembled WGS sequence"/>
</dbReference>